<reference evidence="1" key="1">
    <citation type="journal article" date="2014" name="Int. J. Syst. Evol. Microbiol.">
        <title>Complete genome sequence of Corynebacterium casei LMG S-19264T (=DSM 44701T), isolated from a smear-ripened cheese.</title>
        <authorList>
            <consortium name="US DOE Joint Genome Institute (JGI-PGF)"/>
            <person name="Walter F."/>
            <person name="Albersmeier A."/>
            <person name="Kalinowski J."/>
            <person name="Ruckert C."/>
        </authorList>
    </citation>
    <scope>NUCLEOTIDE SEQUENCE</scope>
    <source>
        <strain evidence="1">JCM 19831</strain>
    </source>
</reference>
<evidence type="ECO:0000313" key="1">
    <source>
        <dbReference type="EMBL" id="GGM82975.1"/>
    </source>
</evidence>
<keyword evidence="2" id="KW-1185">Reference proteome</keyword>
<protein>
    <submittedName>
        <fullName evidence="1">Uncharacterized protein</fullName>
    </submittedName>
</protein>
<organism evidence="1 2">
    <name type="scientific">Dactylosporangium sucinum</name>
    <dbReference type="NCBI Taxonomy" id="1424081"/>
    <lineage>
        <taxon>Bacteria</taxon>
        <taxon>Bacillati</taxon>
        <taxon>Actinomycetota</taxon>
        <taxon>Actinomycetes</taxon>
        <taxon>Micromonosporales</taxon>
        <taxon>Micromonosporaceae</taxon>
        <taxon>Dactylosporangium</taxon>
    </lineage>
</organism>
<accession>A0A917UCS5</accession>
<reference evidence="1" key="2">
    <citation type="submission" date="2020-09" db="EMBL/GenBank/DDBJ databases">
        <authorList>
            <person name="Sun Q."/>
            <person name="Ohkuma M."/>
        </authorList>
    </citation>
    <scope>NUCLEOTIDE SEQUENCE</scope>
    <source>
        <strain evidence="1">JCM 19831</strain>
    </source>
</reference>
<dbReference type="EMBL" id="BMPI01000091">
    <property type="protein sequence ID" value="GGM82975.1"/>
    <property type="molecule type" value="Genomic_DNA"/>
</dbReference>
<dbReference type="Proteomes" id="UP000642070">
    <property type="component" value="Unassembled WGS sequence"/>
</dbReference>
<gene>
    <name evidence="1" type="ORF">GCM10007977_100460</name>
</gene>
<proteinExistence type="predicted"/>
<sequence>MVSRRNAGFRGVPPFRAAPVSRAFPRSRAFRAFPCSRLFPRFWAFPRSRAFLAVPTPFPAVPPGSRVLRGVPWVPRPRPASWPRRALPAVHIGDRFCLITFTH</sequence>
<comment type="caution">
    <text evidence="1">The sequence shown here is derived from an EMBL/GenBank/DDBJ whole genome shotgun (WGS) entry which is preliminary data.</text>
</comment>
<name>A0A917UCS5_9ACTN</name>
<dbReference type="AlphaFoldDB" id="A0A917UCS5"/>
<evidence type="ECO:0000313" key="2">
    <source>
        <dbReference type="Proteomes" id="UP000642070"/>
    </source>
</evidence>